<dbReference type="InterPro" id="IPR004583">
    <property type="entry name" value="DNA_repair_Rad4"/>
</dbReference>
<feature type="non-terminal residue" evidence="2">
    <location>
        <position position="53"/>
    </location>
</feature>
<dbReference type="GO" id="GO:0071942">
    <property type="term" value="C:XPC complex"/>
    <property type="evidence" value="ECO:0007669"/>
    <property type="project" value="TreeGrafter"/>
</dbReference>
<sequence length="53" mass="5788">MEIDVVPAMVGWSFHVGGWAHPEYNGFVVCKESVPALLDAWRADNMNKAKAAA</sequence>
<dbReference type="GO" id="GO:0000111">
    <property type="term" value="C:nucleotide-excision repair factor 2 complex"/>
    <property type="evidence" value="ECO:0007669"/>
    <property type="project" value="TreeGrafter"/>
</dbReference>
<dbReference type="EMBL" id="UYRU01088396">
    <property type="protein sequence ID" value="VDN36176.1"/>
    <property type="molecule type" value="Genomic_DNA"/>
</dbReference>
<dbReference type="Pfam" id="PF10405">
    <property type="entry name" value="BHD_3"/>
    <property type="match status" value="1"/>
</dbReference>
<accession>A0A3P7QZ41</accession>
<dbReference type="PANTHER" id="PTHR12135">
    <property type="entry name" value="DNA REPAIR PROTEIN XP-C / RAD4"/>
    <property type="match status" value="1"/>
</dbReference>
<dbReference type="GO" id="GO:0003697">
    <property type="term" value="F:single-stranded DNA binding"/>
    <property type="evidence" value="ECO:0007669"/>
    <property type="project" value="TreeGrafter"/>
</dbReference>
<dbReference type="GO" id="GO:0003684">
    <property type="term" value="F:damaged DNA binding"/>
    <property type="evidence" value="ECO:0007669"/>
    <property type="project" value="InterPro"/>
</dbReference>
<dbReference type="GO" id="GO:0006298">
    <property type="term" value="P:mismatch repair"/>
    <property type="evidence" value="ECO:0007669"/>
    <property type="project" value="TreeGrafter"/>
</dbReference>
<reference evidence="2 3" key="1">
    <citation type="submission" date="2018-11" db="EMBL/GenBank/DDBJ databases">
        <authorList>
            <consortium name="Pathogen Informatics"/>
        </authorList>
    </citation>
    <scope>NUCLEOTIDE SEQUENCE [LARGE SCALE GENOMIC DNA]</scope>
</reference>
<dbReference type="GO" id="GO:0006289">
    <property type="term" value="P:nucleotide-excision repair"/>
    <property type="evidence" value="ECO:0007669"/>
    <property type="project" value="InterPro"/>
</dbReference>
<keyword evidence="3" id="KW-1185">Reference proteome</keyword>
<dbReference type="InterPro" id="IPR042488">
    <property type="entry name" value="Rad4_BHD3_sf"/>
</dbReference>
<dbReference type="InterPro" id="IPR018328">
    <property type="entry name" value="Rad4_beta-hairpin_dom3"/>
</dbReference>
<dbReference type="GO" id="GO:0005737">
    <property type="term" value="C:cytoplasm"/>
    <property type="evidence" value="ECO:0007669"/>
    <property type="project" value="TreeGrafter"/>
</dbReference>
<dbReference type="Proteomes" id="UP000281553">
    <property type="component" value="Unassembled WGS sequence"/>
</dbReference>
<dbReference type="OrthoDB" id="300780at2759"/>
<proteinExistence type="predicted"/>
<dbReference type="Gene3D" id="3.30.70.2460">
    <property type="entry name" value="Rad4, beta-hairpin domain BHD3"/>
    <property type="match status" value="1"/>
</dbReference>
<protein>
    <recommendedName>
        <fullName evidence="1">Rad4 beta-hairpin domain-containing protein</fullName>
    </recommendedName>
</protein>
<dbReference type="AlphaFoldDB" id="A0A3P7QZ41"/>
<name>A0A3P7QZ41_DIBLA</name>
<organism evidence="2 3">
    <name type="scientific">Dibothriocephalus latus</name>
    <name type="common">Fish tapeworm</name>
    <name type="synonym">Diphyllobothrium latum</name>
    <dbReference type="NCBI Taxonomy" id="60516"/>
    <lineage>
        <taxon>Eukaryota</taxon>
        <taxon>Metazoa</taxon>
        <taxon>Spiralia</taxon>
        <taxon>Lophotrochozoa</taxon>
        <taxon>Platyhelminthes</taxon>
        <taxon>Cestoda</taxon>
        <taxon>Eucestoda</taxon>
        <taxon>Diphyllobothriidea</taxon>
        <taxon>Diphyllobothriidae</taxon>
        <taxon>Dibothriocephalus</taxon>
    </lineage>
</organism>
<evidence type="ECO:0000313" key="2">
    <source>
        <dbReference type="EMBL" id="VDN36176.1"/>
    </source>
</evidence>
<evidence type="ECO:0000259" key="1">
    <source>
        <dbReference type="Pfam" id="PF10405"/>
    </source>
</evidence>
<evidence type="ECO:0000313" key="3">
    <source>
        <dbReference type="Proteomes" id="UP000281553"/>
    </source>
</evidence>
<gene>
    <name evidence="2" type="ORF">DILT_LOCUS16967</name>
</gene>
<feature type="domain" description="Rad4 beta-hairpin" evidence="1">
    <location>
        <begin position="1"/>
        <end position="39"/>
    </location>
</feature>
<dbReference type="PANTHER" id="PTHR12135:SF0">
    <property type="entry name" value="DNA REPAIR PROTEIN COMPLEMENTING XP-C CELLS"/>
    <property type="match status" value="1"/>
</dbReference>